<comment type="function">
    <text evidence="7">Single strand-specific metallo-endoribonuclease involved in late-stage 70S ribosome quality control and in maturation of the 3' terminus of the 16S rRNA.</text>
</comment>
<dbReference type="PANTHER" id="PTHR46986">
    <property type="entry name" value="ENDORIBONUCLEASE YBEY, CHLOROPLASTIC"/>
    <property type="match status" value="1"/>
</dbReference>
<feature type="binding site" evidence="7">
    <location>
        <position position="132"/>
    </location>
    <ligand>
        <name>Zn(2+)</name>
        <dbReference type="ChEBI" id="CHEBI:29105"/>
        <note>catalytic</note>
    </ligand>
</feature>
<dbReference type="GO" id="GO:0006364">
    <property type="term" value="P:rRNA processing"/>
    <property type="evidence" value="ECO:0007669"/>
    <property type="project" value="UniProtKB-UniRule"/>
</dbReference>
<dbReference type="PROSITE" id="PS01306">
    <property type="entry name" value="UPF0054"/>
    <property type="match status" value="1"/>
</dbReference>
<dbReference type="InterPro" id="IPR023091">
    <property type="entry name" value="MetalPrtase_cat_dom_sf_prd"/>
</dbReference>
<dbReference type="GO" id="GO:0004222">
    <property type="term" value="F:metalloendopeptidase activity"/>
    <property type="evidence" value="ECO:0007669"/>
    <property type="project" value="InterPro"/>
</dbReference>
<keyword evidence="7" id="KW-0690">Ribosome biogenesis</keyword>
<feature type="binding site" evidence="7">
    <location>
        <position position="128"/>
    </location>
    <ligand>
        <name>Zn(2+)</name>
        <dbReference type="ChEBI" id="CHEBI:29105"/>
        <note>catalytic</note>
    </ligand>
</feature>
<gene>
    <name evidence="7 8" type="primary">ybeY</name>
    <name evidence="8" type="ORF">IC614_07375</name>
</gene>
<keyword evidence="2 7" id="KW-0540">Nuclease</keyword>
<name>A0A7T2LLM7_9SPHN</name>
<dbReference type="EMBL" id="CP065592">
    <property type="protein sequence ID" value="QPQ54187.1"/>
    <property type="molecule type" value="Genomic_DNA"/>
</dbReference>
<comment type="similarity">
    <text evidence="1 7">Belongs to the endoribonuclease YbeY family.</text>
</comment>
<evidence type="ECO:0000256" key="2">
    <source>
        <dbReference type="ARBA" id="ARBA00022722"/>
    </source>
</evidence>
<keyword evidence="3 7" id="KW-0479">Metal-binding</keyword>
<protein>
    <recommendedName>
        <fullName evidence="7">Endoribonuclease YbeY</fullName>
        <ecNumber evidence="7">3.1.-.-</ecNumber>
    </recommendedName>
</protein>
<evidence type="ECO:0000313" key="8">
    <source>
        <dbReference type="EMBL" id="QPQ54187.1"/>
    </source>
</evidence>
<keyword evidence="5 7" id="KW-0378">Hydrolase</keyword>
<feature type="binding site" evidence="7">
    <location>
        <position position="138"/>
    </location>
    <ligand>
        <name>Zn(2+)</name>
        <dbReference type="ChEBI" id="CHEBI:29105"/>
        <note>catalytic</note>
    </ligand>
</feature>
<dbReference type="AlphaFoldDB" id="A0A7T2LLM7"/>
<dbReference type="GO" id="GO:0005737">
    <property type="term" value="C:cytoplasm"/>
    <property type="evidence" value="ECO:0007669"/>
    <property type="project" value="UniProtKB-SubCell"/>
</dbReference>
<comment type="cofactor">
    <cofactor evidence="7">
        <name>Zn(2+)</name>
        <dbReference type="ChEBI" id="CHEBI:29105"/>
    </cofactor>
    <text evidence="7">Binds 1 zinc ion.</text>
</comment>
<dbReference type="Gene3D" id="3.40.390.30">
    <property type="entry name" value="Metalloproteases ('zincins'), catalytic domain"/>
    <property type="match status" value="1"/>
</dbReference>
<dbReference type="Proteomes" id="UP000594873">
    <property type="component" value="Chromosome"/>
</dbReference>
<keyword evidence="4 7" id="KW-0255">Endonuclease</keyword>
<dbReference type="HAMAP" id="MF_00009">
    <property type="entry name" value="Endoribonucl_YbeY"/>
    <property type="match status" value="1"/>
</dbReference>
<organism evidence="8 9">
    <name type="scientific">Allosphingosinicella flava</name>
    <dbReference type="NCBI Taxonomy" id="2771430"/>
    <lineage>
        <taxon>Bacteria</taxon>
        <taxon>Pseudomonadati</taxon>
        <taxon>Pseudomonadota</taxon>
        <taxon>Alphaproteobacteria</taxon>
        <taxon>Sphingomonadales</taxon>
        <taxon>Sphingomonadaceae</taxon>
        <taxon>Allosphingosinicella</taxon>
    </lineage>
</organism>
<dbReference type="KEGG" id="sflv:IC614_07375"/>
<dbReference type="GO" id="GO:0004521">
    <property type="term" value="F:RNA endonuclease activity"/>
    <property type="evidence" value="ECO:0007669"/>
    <property type="project" value="UniProtKB-UniRule"/>
</dbReference>
<evidence type="ECO:0000256" key="5">
    <source>
        <dbReference type="ARBA" id="ARBA00022801"/>
    </source>
</evidence>
<dbReference type="GO" id="GO:0008270">
    <property type="term" value="F:zinc ion binding"/>
    <property type="evidence" value="ECO:0007669"/>
    <property type="project" value="UniProtKB-UniRule"/>
</dbReference>
<dbReference type="InterPro" id="IPR020549">
    <property type="entry name" value="YbeY_CS"/>
</dbReference>
<comment type="subcellular location">
    <subcellularLocation>
        <location evidence="7">Cytoplasm</location>
    </subcellularLocation>
</comment>
<proteinExistence type="inferred from homology"/>
<dbReference type="RefSeq" id="WP_200970715.1">
    <property type="nucleotide sequence ID" value="NZ_CP065592.1"/>
</dbReference>
<dbReference type="InterPro" id="IPR002036">
    <property type="entry name" value="YbeY"/>
</dbReference>
<evidence type="ECO:0000256" key="4">
    <source>
        <dbReference type="ARBA" id="ARBA00022759"/>
    </source>
</evidence>
<evidence type="ECO:0000313" key="9">
    <source>
        <dbReference type="Proteomes" id="UP000594873"/>
    </source>
</evidence>
<evidence type="ECO:0000256" key="6">
    <source>
        <dbReference type="ARBA" id="ARBA00022833"/>
    </source>
</evidence>
<reference evidence="8 9" key="1">
    <citation type="submission" date="2020-11" db="EMBL/GenBank/DDBJ databases">
        <title>Genome seq and assembly of Sphingosinicella sp.</title>
        <authorList>
            <person name="Chhetri G."/>
        </authorList>
    </citation>
    <scope>NUCLEOTIDE SEQUENCE [LARGE SCALE GENOMIC DNA]</scope>
    <source>
        <strain evidence="8 9">UDD2</strain>
    </source>
</reference>
<evidence type="ECO:0000256" key="3">
    <source>
        <dbReference type="ARBA" id="ARBA00022723"/>
    </source>
</evidence>
<sequence length="171" mass="18423">MILVESDAGEEWDSRTDWPALALRSVETAIRHSDRPQLIDSALSIEISVKFATDEEVRVLNAAYRGKDKPTNVLSFPMFEAELLDSLATADGGEVLLGDIVLAHGVCVSEAADKEVAVETHAAHLIVHGTLHLLGYDHLEDGEAEAMETTEKAALSAIGIADPYSVEEVQS</sequence>
<dbReference type="SUPFAM" id="SSF55486">
    <property type="entry name" value="Metalloproteases ('zincins'), catalytic domain"/>
    <property type="match status" value="1"/>
</dbReference>
<keyword evidence="7" id="KW-0963">Cytoplasm</keyword>
<dbReference type="EC" id="3.1.-.-" evidence="7"/>
<dbReference type="NCBIfam" id="TIGR00043">
    <property type="entry name" value="rRNA maturation RNase YbeY"/>
    <property type="match status" value="1"/>
</dbReference>
<keyword evidence="6 7" id="KW-0862">Zinc</keyword>
<accession>A0A7T2LLM7</accession>
<evidence type="ECO:0000256" key="7">
    <source>
        <dbReference type="HAMAP-Rule" id="MF_00009"/>
    </source>
</evidence>
<keyword evidence="9" id="KW-1185">Reference proteome</keyword>
<keyword evidence="7" id="KW-0698">rRNA processing</keyword>
<dbReference type="PANTHER" id="PTHR46986:SF1">
    <property type="entry name" value="ENDORIBONUCLEASE YBEY, CHLOROPLASTIC"/>
    <property type="match status" value="1"/>
</dbReference>
<dbReference type="Pfam" id="PF02130">
    <property type="entry name" value="YbeY"/>
    <property type="match status" value="1"/>
</dbReference>
<evidence type="ECO:0000256" key="1">
    <source>
        <dbReference type="ARBA" id="ARBA00010875"/>
    </source>
</evidence>